<dbReference type="Proteomes" id="UP000677054">
    <property type="component" value="Unassembled WGS sequence"/>
</dbReference>
<keyword evidence="8" id="KW-1185">Reference proteome</keyword>
<accession>A0A7R9FNH2</accession>
<dbReference type="SUPFAM" id="SSF90123">
    <property type="entry name" value="ABC transporter transmembrane region"/>
    <property type="match status" value="1"/>
</dbReference>
<dbReference type="Pfam" id="PF00664">
    <property type="entry name" value="ABC_membrane"/>
    <property type="match status" value="1"/>
</dbReference>
<evidence type="ECO:0000256" key="5">
    <source>
        <dbReference type="SAM" id="Phobius"/>
    </source>
</evidence>
<dbReference type="InterPro" id="IPR027417">
    <property type="entry name" value="P-loop_NTPase"/>
</dbReference>
<dbReference type="PANTHER" id="PTHR24221:SF654">
    <property type="entry name" value="ATP-BINDING CASSETTE SUB-FAMILY B MEMBER 6"/>
    <property type="match status" value="1"/>
</dbReference>
<dbReference type="Pfam" id="PF00005">
    <property type="entry name" value="ABC_tran"/>
    <property type="match status" value="1"/>
</dbReference>
<evidence type="ECO:0000313" key="7">
    <source>
        <dbReference type="EMBL" id="CAD7249639.1"/>
    </source>
</evidence>
<dbReference type="OrthoDB" id="6500128at2759"/>
<feature type="domain" description="ABC transmembrane type-1" evidence="6">
    <location>
        <begin position="1"/>
        <end position="214"/>
    </location>
</feature>
<gene>
    <name evidence="7" type="ORF">DSTB1V02_LOCUS9427</name>
</gene>
<name>A0A7R9FNH2_9CRUS</name>
<evidence type="ECO:0000256" key="4">
    <source>
        <dbReference type="ARBA" id="ARBA00023136"/>
    </source>
</evidence>
<protein>
    <recommendedName>
        <fullName evidence="6">ABC transmembrane type-1 domain-containing protein</fullName>
    </recommendedName>
</protein>
<dbReference type="PROSITE" id="PS50929">
    <property type="entry name" value="ABC_TM1F"/>
    <property type="match status" value="1"/>
</dbReference>
<comment type="subcellular location">
    <subcellularLocation>
        <location evidence="1">Membrane</location>
        <topology evidence="1">Multi-pass membrane protein</topology>
    </subcellularLocation>
</comment>
<dbReference type="GO" id="GO:0140359">
    <property type="term" value="F:ABC-type transporter activity"/>
    <property type="evidence" value="ECO:0007669"/>
    <property type="project" value="InterPro"/>
</dbReference>
<keyword evidence="2 5" id="KW-0812">Transmembrane</keyword>
<keyword evidence="4 5" id="KW-0472">Membrane</keyword>
<dbReference type="SUPFAM" id="SSF52540">
    <property type="entry name" value="P-loop containing nucleoside triphosphate hydrolases"/>
    <property type="match status" value="1"/>
</dbReference>
<feature type="transmembrane region" description="Helical" evidence="5">
    <location>
        <begin position="73"/>
        <end position="93"/>
    </location>
</feature>
<feature type="transmembrane region" description="Helical" evidence="5">
    <location>
        <begin position="6"/>
        <end position="25"/>
    </location>
</feature>
<dbReference type="InterPro" id="IPR003439">
    <property type="entry name" value="ABC_transporter-like_ATP-bd"/>
</dbReference>
<proteinExistence type="predicted"/>
<feature type="transmembrane region" description="Helical" evidence="5">
    <location>
        <begin position="99"/>
        <end position="119"/>
    </location>
</feature>
<dbReference type="GO" id="GO:0005524">
    <property type="term" value="F:ATP binding"/>
    <property type="evidence" value="ECO:0007669"/>
    <property type="project" value="InterPro"/>
</dbReference>
<dbReference type="InterPro" id="IPR039421">
    <property type="entry name" value="Type_1_exporter"/>
</dbReference>
<keyword evidence="3 5" id="KW-1133">Transmembrane helix</keyword>
<dbReference type="EMBL" id="LR901932">
    <property type="protein sequence ID" value="CAD7249639.1"/>
    <property type="molecule type" value="Genomic_DNA"/>
</dbReference>
<evidence type="ECO:0000256" key="3">
    <source>
        <dbReference type="ARBA" id="ARBA00022989"/>
    </source>
</evidence>
<reference evidence="7" key="1">
    <citation type="submission" date="2020-11" db="EMBL/GenBank/DDBJ databases">
        <authorList>
            <person name="Tran Van P."/>
        </authorList>
    </citation>
    <scope>NUCLEOTIDE SEQUENCE</scope>
</reference>
<sequence length="386" mass="44372">GSLIEFLITGFVYAITSELYGYLLARPLQLVYANSLKDSLDGYIKLEFQSFREIGVGKILATIDRRSISTGELISVSLNYLLPVPFFLTFMSYRVITGFKIHVFLFVFFFVFIYTWLTISITKYRTKLRKETNERINILTNLGNEILSNYETVKAFNIEEYEMKRYEKKLGDIVKPASRLWQGLYLLNMIQKVVLYLMDVVIVTFLVVWGKSDVVRLLTEYTCHSASLKRKLNNLESLYGIFLLSTTNIMTSYVLPENNDKSLRALKSFDKKISFDNNLNFSIVKNDKIAVVGSNGSGKTTFIRILLGFYEYKGSIKVDSMEQKRGFEEKSNKNDLEVMEVSKKYGVQSSLLRLENVYLTYVGERGKNLSGWRKTENSTGQSSLKG</sequence>
<dbReference type="EMBL" id="CAJPEV010002415">
    <property type="protein sequence ID" value="CAG0896802.1"/>
    <property type="molecule type" value="Genomic_DNA"/>
</dbReference>
<dbReference type="GO" id="GO:0016020">
    <property type="term" value="C:membrane"/>
    <property type="evidence" value="ECO:0007669"/>
    <property type="project" value="UniProtKB-SubCell"/>
</dbReference>
<organism evidence="7">
    <name type="scientific">Darwinula stevensoni</name>
    <dbReference type="NCBI Taxonomy" id="69355"/>
    <lineage>
        <taxon>Eukaryota</taxon>
        <taxon>Metazoa</taxon>
        <taxon>Ecdysozoa</taxon>
        <taxon>Arthropoda</taxon>
        <taxon>Crustacea</taxon>
        <taxon>Oligostraca</taxon>
        <taxon>Ostracoda</taxon>
        <taxon>Podocopa</taxon>
        <taxon>Podocopida</taxon>
        <taxon>Darwinulocopina</taxon>
        <taxon>Darwinuloidea</taxon>
        <taxon>Darwinulidae</taxon>
        <taxon>Darwinula</taxon>
    </lineage>
</organism>
<feature type="transmembrane region" description="Helical" evidence="5">
    <location>
        <begin position="193"/>
        <end position="210"/>
    </location>
</feature>
<evidence type="ECO:0000259" key="6">
    <source>
        <dbReference type="PROSITE" id="PS50929"/>
    </source>
</evidence>
<evidence type="ECO:0000256" key="1">
    <source>
        <dbReference type="ARBA" id="ARBA00004141"/>
    </source>
</evidence>
<evidence type="ECO:0000313" key="8">
    <source>
        <dbReference type="Proteomes" id="UP000677054"/>
    </source>
</evidence>
<dbReference type="GO" id="GO:0016887">
    <property type="term" value="F:ATP hydrolysis activity"/>
    <property type="evidence" value="ECO:0007669"/>
    <property type="project" value="InterPro"/>
</dbReference>
<feature type="non-terminal residue" evidence="7">
    <location>
        <position position="386"/>
    </location>
</feature>
<dbReference type="PANTHER" id="PTHR24221">
    <property type="entry name" value="ATP-BINDING CASSETTE SUB-FAMILY B"/>
    <property type="match status" value="1"/>
</dbReference>
<dbReference type="InterPro" id="IPR011527">
    <property type="entry name" value="ABC1_TM_dom"/>
</dbReference>
<dbReference type="InterPro" id="IPR036640">
    <property type="entry name" value="ABC1_TM_sf"/>
</dbReference>
<dbReference type="Gene3D" id="1.20.1560.10">
    <property type="entry name" value="ABC transporter type 1, transmembrane domain"/>
    <property type="match status" value="1"/>
</dbReference>
<dbReference type="AlphaFoldDB" id="A0A7R9FNH2"/>
<dbReference type="Gene3D" id="3.40.50.300">
    <property type="entry name" value="P-loop containing nucleotide triphosphate hydrolases"/>
    <property type="match status" value="1"/>
</dbReference>
<evidence type="ECO:0000256" key="2">
    <source>
        <dbReference type="ARBA" id="ARBA00022692"/>
    </source>
</evidence>